<dbReference type="Pfam" id="PF21706">
    <property type="entry name" value="FCSD_central"/>
    <property type="match status" value="1"/>
</dbReference>
<gene>
    <name evidence="6" type="ORF">Q9L42_014415</name>
</gene>
<dbReference type="Pfam" id="PF07992">
    <property type="entry name" value="Pyr_redox_2"/>
    <property type="match status" value="1"/>
</dbReference>
<dbReference type="PANTHER" id="PTHR43755">
    <property type="match status" value="1"/>
</dbReference>
<feature type="domain" description="Sulfide dehydrogenase [flavocytochrome c] flavoprotein chain central" evidence="5">
    <location>
        <begin position="165"/>
        <end position="285"/>
    </location>
</feature>
<keyword evidence="2" id="KW-0274">FAD</keyword>
<dbReference type="GO" id="GO:0050660">
    <property type="term" value="F:flavin adenine dinucleotide binding"/>
    <property type="evidence" value="ECO:0007669"/>
    <property type="project" value="InterPro"/>
</dbReference>
<sequence>MVSRRDFIKLGLSTTAMAAAGCRQLSFRRRSKAHVVIVGGGFAGASAAKTIRKLDDSIKVTLIESNPRYLTCPGSNWVLGGLRDLESLGFGYDQLALHYGITVIHERVTAVDAEKKSLRLSNRQTINYDRLIMAPGIDFRWGDIEGYDAAVAEYIPHAWKAGQQTQTLASLVQAMPDNGTIAIVAPANPFRCPPGPYERASMLAYYCRQHKPKAKVLILDHKRGFSKQDLFVEGWKQHYGYGTHAALIEWQSIADNPVIALAAKSKTLQTDFGDQIKADVLNVIPAQKAGLIAQQAGLCDDSGWCPVRPVSGESTLRPDIHVIGDAAIQQPIPKSAFAATSEAKVCAFAVVDLLNERELSEPVWVNTCYSLVTADHGISVAMVYKLNEAGEISALAGAGGVTEHTDRQSLYLESRYAMGCYDSITRNTFS</sequence>
<dbReference type="InterPro" id="IPR023753">
    <property type="entry name" value="FAD/NAD-binding_dom"/>
</dbReference>
<dbReference type="InterPro" id="IPR037092">
    <property type="entry name" value="FlavoCytC_S_DH_flav-bd_sf"/>
</dbReference>
<feature type="domain" description="FAD/NAD(P)-binding" evidence="3">
    <location>
        <begin position="34"/>
        <end position="147"/>
    </location>
</feature>
<dbReference type="GO" id="GO:0016491">
    <property type="term" value="F:oxidoreductase activity"/>
    <property type="evidence" value="ECO:0007669"/>
    <property type="project" value="InterPro"/>
</dbReference>
<dbReference type="Proteomes" id="UP001225378">
    <property type="component" value="Chromosome"/>
</dbReference>
<accession>A0AAU7NRD5</accession>
<dbReference type="PROSITE" id="PS51318">
    <property type="entry name" value="TAT"/>
    <property type="match status" value="1"/>
</dbReference>
<evidence type="ECO:0000259" key="3">
    <source>
        <dbReference type="Pfam" id="PF07992"/>
    </source>
</evidence>
<organism evidence="6 7">
    <name type="scientific">Methylomarinum roseum</name>
    <dbReference type="NCBI Taxonomy" id="3067653"/>
    <lineage>
        <taxon>Bacteria</taxon>
        <taxon>Pseudomonadati</taxon>
        <taxon>Pseudomonadota</taxon>
        <taxon>Gammaproteobacteria</taxon>
        <taxon>Methylococcales</taxon>
        <taxon>Methylococcaceae</taxon>
        <taxon>Methylomarinum</taxon>
    </lineage>
</organism>
<keyword evidence="7" id="KW-1185">Reference proteome</keyword>
<dbReference type="PANTHER" id="PTHR43755:SF1">
    <property type="entry name" value="FAD-DEPENDENT PYRIDINE NUCLEOTIDE-DISULPHIDE OXIDOREDUCTASE"/>
    <property type="match status" value="1"/>
</dbReference>
<dbReference type="SUPFAM" id="SSF51905">
    <property type="entry name" value="FAD/NAD(P)-binding domain"/>
    <property type="match status" value="2"/>
</dbReference>
<evidence type="ECO:0000256" key="2">
    <source>
        <dbReference type="ARBA" id="ARBA00022827"/>
    </source>
</evidence>
<dbReference type="EMBL" id="CP157743">
    <property type="protein sequence ID" value="XBS19546.1"/>
    <property type="molecule type" value="Genomic_DNA"/>
</dbReference>
<dbReference type="Gene3D" id="3.50.50.60">
    <property type="entry name" value="FAD/NAD(P)-binding domain"/>
    <property type="match status" value="2"/>
</dbReference>
<evidence type="ECO:0000259" key="5">
    <source>
        <dbReference type="Pfam" id="PF21706"/>
    </source>
</evidence>
<evidence type="ECO:0000313" key="7">
    <source>
        <dbReference type="Proteomes" id="UP001225378"/>
    </source>
</evidence>
<dbReference type="InterPro" id="IPR006311">
    <property type="entry name" value="TAT_signal"/>
</dbReference>
<keyword evidence="1" id="KW-0285">Flavoprotein</keyword>
<dbReference type="PROSITE" id="PS51257">
    <property type="entry name" value="PROKAR_LIPOPROTEIN"/>
    <property type="match status" value="1"/>
</dbReference>
<dbReference type="InterPro" id="IPR052541">
    <property type="entry name" value="SQRD"/>
</dbReference>
<name>A0AAU7NRD5_9GAMM</name>
<proteinExistence type="predicted"/>
<dbReference type="Pfam" id="PF09242">
    <property type="entry name" value="FCSD-flav_bind"/>
    <property type="match status" value="1"/>
</dbReference>
<protein>
    <submittedName>
        <fullName evidence="6">NAD(P)/FAD-dependent oxidoreductase</fullName>
    </submittedName>
</protein>
<dbReference type="InterPro" id="IPR015323">
    <property type="entry name" value="FlavoCytC_S_DH_flav-bd"/>
</dbReference>
<dbReference type="InterPro" id="IPR049386">
    <property type="entry name" value="FCSD_central"/>
</dbReference>
<feature type="domain" description="Flavocytochrome c sulphide dehydrogenase flavin-binding" evidence="4">
    <location>
        <begin position="361"/>
        <end position="429"/>
    </location>
</feature>
<dbReference type="InterPro" id="IPR036188">
    <property type="entry name" value="FAD/NAD-bd_sf"/>
</dbReference>
<dbReference type="Gene3D" id="3.90.760.10">
    <property type="entry name" value="Flavocytochrome c sulphide dehydrogenase, flavin-binding domain"/>
    <property type="match status" value="1"/>
</dbReference>
<reference evidence="6 7" key="1">
    <citation type="journal article" date="2024" name="Microbiology">
        <title>Methylomarinum rosea sp. nov., a novel halophilic methanotrophic bacterium from the hypersaline Lake Elton.</title>
        <authorList>
            <person name="Suleimanov R.Z."/>
            <person name="Oshkin I.Y."/>
            <person name="Danilova O.V."/>
            <person name="Suzina N.E."/>
            <person name="Dedysh S.N."/>
        </authorList>
    </citation>
    <scope>NUCLEOTIDE SEQUENCE [LARGE SCALE GENOMIC DNA]</scope>
    <source>
        <strain evidence="6 7">Ch1-1</strain>
    </source>
</reference>
<evidence type="ECO:0000256" key="1">
    <source>
        <dbReference type="ARBA" id="ARBA00022630"/>
    </source>
</evidence>
<evidence type="ECO:0000313" key="6">
    <source>
        <dbReference type="EMBL" id="XBS19546.1"/>
    </source>
</evidence>
<evidence type="ECO:0000259" key="4">
    <source>
        <dbReference type="Pfam" id="PF09242"/>
    </source>
</evidence>
<dbReference type="RefSeq" id="WP_349431304.1">
    <property type="nucleotide sequence ID" value="NZ_CP157743.1"/>
</dbReference>
<dbReference type="AlphaFoldDB" id="A0AAU7NRD5"/>
<dbReference type="SUPFAM" id="SSF55424">
    <property type="entry name" value="FAD/NAD-linked reductases, dimerisation (C-terminal) domain"/>
    <property type="match status" value="1"/>
</dbReference>
<dbReference type="KEGG" id="mech:Q9L42_014415"/>
<dbReference type="InterPro" id="IPR016156">
    <property type="entry name" value="FAD/NAD-linked_Rdtase_dimer_sf"/>
</dbReference>